<name>A0ABU3Y1D4_9GAMM</name>
<keyword evidence="2" id="KW-1185">Reference proteome</keyword>
<dbReference type="EMBL" id="JAWJUL010000244">
    <property type="protein sequence ID" value="MDV3443751.1"/>
    <property type="molecule type" value="Genomic_DNA"/>
</dbReference>
<accession>A0ABU3Y1D4</accession>
<proteinExistence type="predicted"/>
<evidence type="ECO:0000313" key="1">
    <source>
        <dbReference type="EMBL" id="MDV3443751.1"/>
    </source>
</evidence>
<comment type="caution">
    <text evidence="1">The sequence shown here is derived from an EMBL/GenBank/DDBJ whole genome shotgun (WGS) entry which is preliminary data.</text>
</comment>
<sequence length="104" mass="11656">MAMTSQQRSAKAAEKRRQLGEVELRHRVRPGIFAMIKDLMSWGALSEIAELIQLLIMNVHALGPDGARRLLVVPRHEITISENVARKLSMAGAEEAARIDRKED</sequence>
<gene>
    <name evidence="1" type="ORF">R0G64_30490</name>
</gene>
<protein>
    <submittedName>
        <fullName evidence="1">Uncharacterized protein</fullName>
    </submittedName>
</protein>
<dbReference type="RefSeq" id="WP_317234769.1">
    <property type="nucleotide sequence ID" value="NZ_JAWJUL010000244.1"/>
</dbReference>
<reference evidence="1 2" key="1">
    <citation type="submission" date="2023-10" db="EMBL/GenBank/DDBJ databases">
        <title>Pseudomonas otitidis isolated from a paediatric patient with cystic fibrosis in Chile.</title>
        <authorList>
            <person name="Amsteins-Romero L."/>
            <person name="Opazo-Capurro A."/>
            <person name="Matus-Kohler M."/>
            <person name="Gonzalez-Rocha G."/>
        </authorList>
    </citation>
    <scope>NUCLEOTIDE SEQUENCE [LARGE SCALE GENOMIC DNA]</scope>
    <source>
        <strain evidence="1 2">P-714</strain>
    </source>
</reference>
<dbReference type="Proteomes" id="UP001273935">
    <property type="component" value="Unassembled WGS sequence"/>
</dbReference>
<evidence type="ECO:0000313" key="2">
    <source>
        <dbReference type="Proteomes" id="UP001273935"/>
    </source>
</evidence>
<organism evidence="1 2">
    <name type="scientific">Metapseudomonas otitidis</name>
    <dbReference type="NCBI Taxonomy" id="319939"/>
    <lineage>
        <taxon>Bacteria</taxon>
        <taxon>Pseudomonadati</taxon>
        <taxon>Pseudomonadota</taxon>
        <taxon>Gammaproteobacteria</taxon>
        <taxon>Pseudomonadales</taxon>
        <taxon>Pseudomonadaceae</taxon>
        <taxon>Metapseudomonas</taxon>
    </lineage>
</organism>